<dbReference type="OrthoDB" id="5881184at2"/>
<dbReference type="PANTHER" id="PTHR38451:SF1">
    <property type="entry name" value="TRNA (ADENINE(22)-N(1))-METHYLTRANSFERASE"/>
    <property type="match status" value="1"/>
</dbReference>
<gene>
    <name evidence="1" type="primary">trmK</name>
    <name evidence="1" type="ORF">Q31b_21890</name>
</gene>
<dbReference type="Pfam" id="PF04816">
    <property type="entry name" value="TrmK"/>
    <property type="match status" value="1"/>
</dbReference>
<reference evidence="1 2" key="1">
    <citation type="submission" date="2019-02" db="EMBL/GenBank/DDBJ databases">
        <title>Deep-cultivation of Planctomycetes and their phenomic and genomic characterization uncovers novel biology.</title>
        <authorList>
            <person name="Wiegand S."/>
            <person name="Jogler M."/>
            <person name="Boedeker C."/>
            <person name="Pinto D."/>
            <person name="Vollmers J."/>
            <person name="Rivas-Marin E."/>
            <person name="Kohn T."/>
            <person name="Peeters S.H."/>
            <person name="Heuer A."/>
            <person name="Rast P."/>
            <person name="Oberbeckmann S."/>
            <person name="Bunk B."/>
            <person name="Jeske O."/>
            <person name="Meyerdierks A."/>
            <person name="Storesund J.E."/>
            <person name="Kallscheuer N."/>
            <person name="Luecker S."/>
            <person name="Lage O.M."/>
            <person name="Pohl T."/>
            <person name="Merkel B.J."/>
            <person name="Hornburger P."/>
            <person name="Mueller R.-W."/>
            <person name="Bruemmer F."/>
            <person name="Labrenz M."/>
            <person name="Spormann A.M."/>
            <person name="Op Den Camp H."/>
            <person name="Overmann J."/>
            <person name="Amann R."/>
            <person name="Jetten M.S.M."/>
            <person name="Mascher T."/>
            <person name="Medema M.H."/>
            <person name="Devos D.P."/>
            <person name="Kaster A.-K."/>
            <person name="Ovreas L."/>
            <person name="Rohde M."/>
            <person name="Galperin M.Y."/>
            <person name="Jogler C."/>
        </authorList>
    </citation>
    <scope>NUCLEOTIDE SEQUENCE [LARGE SCALE GENOMIC DNA]</scope>
    <source>
        <strain evidence="1 2">Q31b</strain>
    </source>
</reference>
<name>A0A5C6E690_9BACT</name>
<comment type="caution">
    <text evidence="1">The sequence shown here is derived from an EMBL/GenBank/DDBJ whole genome shotgun (WGS) entry which is preliminary data.</text>
</comment>
<dbReference type="GO" id="GO:0160105">
    <property type="term" value="F:tRNA (adenine(22)-N1)-methyltransferase activity"/>
    <property type="evidence" value="ECO:0007669"/>
    <property type="project" value="UniProtKB-EC"/>
</dbReference>
<dbReference type="RefSeq" id="WP_146599628.1">
    <property type="nucleotide sequence ID" value="NZ_SJPY01000003.1"/>
</dbReference>
<keyword evidence="2" id="KW-1185">Reference proteome</keyword>
<keyword evidence="1" id="KW-0489">Methyltransferase</keyword>
<evidence type="ECO:0000313" key="2">
    <source>
        <dbReference type="Proteomes" id="UP000315471"/>
    </source>
</evidence>
<proteinExistence type="predicted"/>
<dbReference type="Proteomes" id="UP000315471">
    <property type="component" value="Unassembled WGS sequence"/>
</dbReference>
<dbReference type="InterPro" id="IPR006901">
    <property type="entry name" value="TrmK"/>
</dbReference>
<accession>A0A5C6E690</accession>
<dbReference type="EC" id="2.1.1.217" evidence="1"/>
<dbReference type="Gene3D" id="3.40.50.150">
    <property type="entry name" value="Vaccinia Virus protein VP39"/>
    <property type="match status" value="1"/>
</dbReference>
<evidence type="ECO:0000313" key="1">
    <source>
        <dbReference type="EMBL" id="TWU43151.1"/>
    </source>
</evidence>
<keyword evidence="1" id="KW-0808">Transferase</keyword>
<dbReference type="EMBL" id="SJPY01000003">
    <property type="protein sequence ID" value="TWU43151.1"/>
    <property type="molecule type" value="Genomic_DNA"/>
</dbReference>
<dbReference type="PANTHER" id="PTHR38451">
    <property type="entry name" value="TRNA (ADENINE(22)-N(1))-METHYLTRANSFERASE"/>
    <property type="match status" value="1"/>
</dbReference>
<organism evidence="1 2">
    <name type="scientific">Novipirellula aureliae</name>
    <dbReference type="NCBI Taxonomy" id="2527966"/>
    <lineage>
        <taxon>Bacteria</taxon>
        <taxon>Pseudomonadati</taxon>
        <taxon>Planctomycetota</taxon>
        <taxon>Planctomycetia</taxon>
        <taxon>Pirellulales</taxon>
        <taxon>Pirellulaceae</taxon>
        <taxon>Novipirellula</taxon>
    </lineage>
</organism>
<dbReference type="AlphaFoldDB" id="A0A5C6E690"/>
<protein>
    <submittedName>
        <fullName evidence="1">tRNA (Adenine(22)-N(1))-methyltransferase</fullName>
        <ecNumber evidence="1">2.1.1.217</ecNumber>
    </submittedName>
</protein>
<sequence length="235" mass="26578">MPRLDDRLKTVARQIVHQANQRNTHVDIGSDHGHLLKALLAAGRIDYGIAIENKRVPFQNSTKTLRGMKADVRFADGLSGLQVDEADSLSICGMGGESMVKILAFHPDRVPKLVILQPNRRADLVRRWAMQNGYALIDEQIAVGHWRYVILRFEKNDSARDACYESVDFEAALLFGPHLIERWQTEFVVGLQEEYSYLKQLKPIAGNAKKRLDAIERILSSSPAVDLPRQPNRAR</sequence>
<dbReference type="InterPro" id="IPR029063">
    <property type="entry name" value="SAM-dependent_MTases_sf"/>
</dbReference>
<dbReference type="GO" id="GO:0032259">
    <property type="term" value="P:methylation"/>
    <property type="evidence" value="ECO:0007669"/>
    <property type="project" value="UniProtKB-KW"/>
</dbReference>